<dbReference type="SUPFAM" id="SSF48208">
    <property type="entry name" value="Six-hairpin glycosidases"/>
    <property type="match status" value="1"/>
</dbReference>
<dbReference type="GO" id="GO:0016787">
    <property type="term" value="F:hydrolase activity"/>
    <property type="evidence" value="ECO:0007669"/>
    <property type="project" value="UniProtKB-KW"/>
</dbReference>
<keyword evidence="5" id="KW-1185">Reference proteome</keyword>
<dbReference type="InterPro" id="IPR052043">
    <property type="entry name" value="PolySaccharide_Degr_Enz"/>
</dbReference>
<evidence type="ECO:0000256" key="2">
    <source>
        <dbReference type="SAM" id="SignalP"/>
    </source>
</evidence>
<keyword evidence="1 4" id="KW-0378">Hydrolase</keyword>
<dbReference type="InterPro" id="IPR011050">
    <property type="entry name" value="Pectin_lyase_fold/virulence"/>
</dbReference>
<accession>A0A2V3PQP6</accession>
<evidence type="ECO:0000313" key="4">
    <source>
        <dbReference type="EMBL" id="PXV66301.1"/>
    </source>
</evidence>
<reference evidence="4 5" key="1">
    <citation type="submission" date="2018-03" db="EMBL/GenBank/DDBJ databases">
        <title>Genomic Encyclopedia of Archaeal and Bacterial Type Strains, Phase II (KMG-II): from individual species to whole genera.</title>
        <authorList>
            <person name="Goeker M."/>
        </authorList>
    </citation>
    <scope>NUCLEOTIDE SEQUENCE [LARGE SCALE GENOMIC DNA]</scope>
    <source>
        <strain evidence="4 5">DSM 100214</strain>
    </source>
</reference>
<dbReference type="SUPFAM" id="SSF51126">
    <property type="entry name" value="Pectin lyase-like"/>
    <property type="match status" value="1"/>
</dbReference>
<organism evidence="4 5">
    <name type="scientific">Dysgonomonas alginatilytica</name>
    <dbReference type="NCBI Taxonomy" id="1605892"/>
    <lineage>
        <taxon>Bacteria</taxon>
        <taxon>Pseudomonadati</taxon>
        <taxon>Bacteroidota</taxon>
        <taxon>Bacteroidia</taxon>
        <taxon>Bacteroidales</taxon>
        <taxon>Dysgonomonadaceae</taxon>
        <taxon>Dysgonomonas</taxon>
    </lineage>
</organism>
<dbReference type="Gene3D" id="1.50.10.10">
    <property type="match status" value="1"/>
</dbReference>
<protein>
    <submittedName>
        <fullName evidence="4">Rhamnogalacturonyl hydrolase YesR</fullName>
    </submittedName>
</protein>
<dbReference type="InterPro" id="IPR012334">
    <property type="entry name" value="Pectin_lyas_fold"/>
</dbReference>
<dbReference type="PANTHER" id="PTHR33886">
    <property type="entry name" value="UNSATURATED RHAMNOGALACTURONAN HYDROLASE (EUROFUNG)"/>
    <property type="match status" value="1"/>
</dbReference>
<dbReference type="InterPro" id="IPR008928">
    <property type="entry name" value="6-hairpin_glycosidase_sf"/>
</dbReference>
<dbReference type="PANTHER" id="PTHR33886:SF8">
    <property type="entry name" value="UNSATURATED RHAMNOGALACTURONAN HYDROLASE (EUROFUNG)"/>
    <property type="match status" value="1"/>
</dbReference>
<dbReference type="InterPro" id="IPR012341">
    <property type="entry name" value="6hp_glycosidase-like_sf"/>
</dbReference>
<feature type="chain" id="PRO_5015972065" evidence="2">
    <location>
        <begin position="26"/>
        <end position="989"/>
    </location>
</feature>
<sequence>MNLMKNLQKISSLFSLLVVCFQVNAQAGRTANADGKTDTYKLIESFGYGVEVPDCKHPIKHITQQYDSELQKQVFVFTLHAQLDDDRCGAQDRQRTEIKTFGPSPESMKGHRGKKQQYKWKFKLDKDFQPSPNFCHIHQIKADAGPNAGAPIVTLTPRFKGGKEVLEFNVVSPSNVSTILAEEDLSLFKGIWVEVTETILHDNPGRIELEIKRVSDGKRLLYGKSNKVDMWRDGARFNRPKYGLYRSLKEPSYLRDESVLFADIEFIEISDKNHTRRTNTGWELATDIERELLAVLPQQTFNVVDFGAVGNNTNDCSEAFAHAIEKCNKMGGGTVLVPKGMYKLNTPLYLLSNIQLLLSEGSILSFDPQMMSEFLISSDNQENIRLTGPGKIRGNGKGAICLSDSRNILISNCDFESSGDNITIRANTKSENIILKNNYFRKSGESAITLGGSTPGVIRNIFANQNTFGVIPKYIVHMYGTDRGGLIEDIWMRDNYSEGYPCETAFQLEQLVSDSSKSANIPILWYSYFENFSNLNATSKGISFTSVSKTTQPIESMWFKNIQIINATEIINRHTTRDIYVENVSAKPIDLSDITETGVANAYLPYAPVPQFWSVTAAQSTMARYPDFTKAYWNAWTYVNSYMACVFERLYKATGDDTYLKYIKSYIDNFIDEDGNFIAVTNYKGLSRIPNVFDNLDNMMPGNTLVMLYEYYKEPRYKKAADYIFACLKNYPRNNDGGFWHGKGLHGQMWIDGVFMGQMFLLRYGRSIGDAEYAYDEAVKQIVAYAKRGEQGNSGLYVHGIYESGHGDRLCQWADPSGGKSSEVWGEGLGWYALILVEALETLPKNHKGYNDVKDIFVRLAEALKRTQDPKTGGWFQVVDKGNRPDNWIETSGSAMFTYALQQGENLGVLNKKDYELVVKDGYTSIVNHAKINERGLVDIHEACDGVGVQENYEKYINYKKSLNAKEAYVGFVWATEIVERDAIKKNLK</sequence>
<gene>
    <name evidence="4" type="ORF">CLV62_10552</name>
</gene>
<evidence type="ECO:0000256" key="1">
    <source>
        <dbReference type="ARBA" id="ARBA00022801"/>
    </source>
</evidence>
<dbReference type="EMBL" id="QICL01000005">
    <property type="protein sequence ID" value="PXV66301.1"/>
    <property type="molecule type" value="Genomic_DNA"/>
</dbReference>
<evidence type="ECO:0000313" key="5">
    <source>
        <dbReference type="Proteomes" id="UP000247973"/>
    </source>
</evidence>
<dbReference type="InterPro" id="IPR010905">
    <property type="entry name" value="Glyco_hydro_88"/>
</dbReference>
<feature type="signal peptide" evidence="2">
    <location>
        <begin position="1"/>
        <end position="25"/>
    </location>
</feature>
<dbReference type="InterPro" id="IPR006626">
    <property type="entry name" value="PbH1"/>
</dbReference>
<feature type="domain" description="Rhamnogalacturonase A/B/Epimerase-like pectate lyase" evidence="3">
    <location>
        <begin position="301"/>
        <end position="509"/>
    </location>
</feature>
<dbReference type="AlphaFoldDB" id="A0A2V3PQP6"/>
<dbReference type="InterPro" id="IPR024535">
    <property type="entry name" value="RHGA/B-epi-like_pectate_lyase"/>
</dbReference>
<name>A0A2V3PQP6_9BACT</name>
<dbReference type="OrthoDB" id="6381507at2"/>
<dbReference type="Gene3D" id="2.160.20.10">
    <property type="entry name" value="Single-stranded right-handed beta-helix, Pectin lyase-like"/>
    <property type="match status" value="2"/>
</dbReference>
<evidence type="ECO:0000259" key="3">
    <source>
        <dbReference type="Pfam" id="PF12708"/>
    </source>
</evidence>
<dbReference type="Gene3D" id="2.60.120.200">
    <property type="match status" value="1"/>
</dbReference>
<dbReference type="Pfam" id="PF07470">
    <property type="entry name" value="Glyco_hydro_88"/>
    <property type="match status" value="1"/>
</dbReference>
<dbReference type="GO" id="GO:0005975">
    <property type="term" value="P:carbohydrate metabolic process"/>
    <property type="evidence" value="ECO:0007669"/>
    <property type="project" value="InterPro"/>
</dbReference>
<keyword evidence="2" id="KW-0732">Signal</keyword>
<proteinExistence type="predicted"/>
<dbReference type="Pfam" id="PF12708">
    <property type="entry name" value="Pect-lyase_RHGA_epim"/>
    <property type="match status" value="1"/>
</dbReference>
<dbReference type="Proteomes" id="UP000247973">
    <property type="component" value="Unassembled WGS sequence"/>
</dbReference>
<comment type="caution">
    <text evidence="4">The sequence shown here is derived from an EMBL/GenBank/DDBJ whole genome shotgun (WGS) entry which is preliminary data.</text>
</comment>
<dbReference type="SMART" id="SM00710">
    <property type="entry name" value="PbH1"/>
    <property type="match status" value="2"/>
</dbReference>